<dbReference type="EC" id="3.4.19.9" evidence="7"/>
<comment type="similarity">
    <text evidence="2">Belongs to the peptidase C26 family.</text>
</comment>
<feature type="active site" evidence="7">
    <location>
        <position position="244"/>
    </location>
</feature>
<accession>A0ABD0KXH3</accession>
<dbReference type="PANTHER" id="PTHR11315">
    <property type="entry name" value="PROTEASE FAMILY C26 GAMMA-GLUTAMYL HYDROLASE"/>
    <property type="match status" value="1"/>
</dbReference>
<dbReference type="GO" id="GO:0005576">
    <property type="term" value="C:extracellular region"/>
    <property type="evidence" value="ECO:0007669"/>
    <property type="project" value="UniProtKB-SubCell"/>
</dbReference>
<dbReference type="PROSITE" id="PS51275">
    <property type="entry name" value="PEPTIDASE_C26_GGH"/>
    <property type="match status" value="1"/>
</dbReference>
<comment type="caution">
    <text evidence="9">The sequence shown here is derived from an EMBL/GenBank/DDBJ whole genome shotgun (WGS) entry which is preliminary data.</text>
</comment>
<keyword evidence="10" id="KW-1185">Reference proteome</keyword>
<keyword evidence="5 7" id="KW-0378">Hydrolase</keyword>
<dbReference type="InterPro" id="IPR015527">
    <property type="entry name" value="Pept_C26_g-glut_hydrolase"/>
</dbReference>
<organism evidence="9 10">
    <name type="scientific">Batillaria attramentaria</name>
    <dbReference type="NCBI Taxonomy" id="370345"/>
    <lineage>
        <taxon>Eukaryota</taxon>
        <taxon>Metazoa</taxon>
        <taxon>Spiralia</taxon>
        <taxon>Lophotrochozoa</taxon>
        <taxon>Mollusca</taxon>
        <taxon>Gastropoda</taxon>
        <taxon>Caenogastropoda</taxon>
        <taxon>Sorbeoconcha</taxon>
        <taxon>Cerithioidea</taxon>
        <taxon>Batillariidae</taxon>
        <taxon>Batillaria</taxon>
    </lineage>
</organism>
<comment type="subcellular location">
    <subcellularLocation>
        <location evidence="1">Secreted</location>
        <location evidence="1">Extracellular space</location>
    </subcellularLocation>
</comment>
<dbReference type="InterPro" id="IPR029062">
    <property type="entry name" value="Class_I_gatase-like"/>
</dbReference>
<gene>
    <name evidence="9" type="ORF">BaRGS_00016931</name>
</gene>
<evidence type="ECO:0000256" key="7">
    <source>
        <dbReference type="PROSITE-ProRule" id="PRU00607"/>
    </source>
</evidence>
<feature type="signal peptide" evidence="8">
    <location>
        <begin position="1"/>
        <end position="20"/>
    </location>
</feature>
<comment type="catalytic activity">
    <reaction evidence="7">
        <text>(6S)-5,6,7,8-tetrahydrofolyl-(gamma-L-Glu)(n) + (n-1) H2O = (6S)-5,6,7,8-tetrahydrofolate + (n-1) L-glutamate</text>
        <dbReference type="Rhea" id="RHEA:56784"/>
        <dbReference type="Rhea" id="RHEA-COMP:14738"/>
        <dbReference type="ChEBI" id="CHEBI:15377"/>
        <dbReference type="ChEBI" id="CHEBI:29985"/>
        <dbReference type="ChEBI" id="CHEBI:57453"/>
        <dbReference type="ChEBI" id="CHEBI:141005"/>
        <dbReference type="EC" id="3.4.19.9"/>
    </reaction>
</comment>
<dbReference type="Gene3D" id="3.40.50.880">
    <property type="match status" value="1"/>
</dbReference>
<dbReference type="SUPFAM" id="SSF52317">
    <property type="entry name" value="Class I glutamine amidotransferase-like"/>
    <property type="match status" value="1"/>
</dbReference>
<evidence type="ECO:0000256" key="2">
    <source>
        <dbReference type="ARBA" id="ARBA00011083"/>
    </source>
</evidence>
<dbReference type="Proteomes" id="UP001519460">
    <property type="component" value="Unassembled WGS sequence"/>
</dbReference>
<dbReference type="AlphaFoldDB" id="A0ABD0KXH3"/>
<dbReference type="EMBL" id="JACVVK020000109">
    <property type="protein sequence ID" value="KAK7491912.1"/>
    <property type="molecule type" value="Genomic_DNA"/>
</dbReference>
<name>A0ABD0KXH3_9CAEN</name>
<evidence type="ECO:0000313" key="9">
    <source>
        <dbReference type="EMBL" id="KAK7491912.1"/>
    </source>
</evidence>
<sequence>MDTVCACLVVLCVLALTCRAVPVNVRAFTAINDRPIIGIAAQETAPNTTYGDTYIPATYVKYLESAGARVVPVLAGEPESYYNDLFSKINGVLFPGGGVSLTESQYARTGRIMYNLTLQAAARGDLFPLWGTCLGFQLLNTITAGKNLLQATDADNLTMPLQFSPDYTNSRLFGKVPKDVYQYLAHESVTQNEHQYGMLLEVFQKHKELYNFYHVLSTNVGRKGKRFVSTFEAFKYPIYGVQWHPEKNAFNWNPHYVINHDDHAIRVAQYFANFFVDEARKSGHRFQSAQDEAMALIDNYTLHYFPDGTFYENYYFNFTRRA</sequence>
<keyword evidence="4 8" id="KW-0732">Signal</keyword>
<evidence type="ECO:0000313" key="10">
    <source>
        <dbReference type="Proteomes" id="UP001519460"/>
    </source>
</evidence>
<dbReference type="FunFam" id="3.40.50.880:FF:000024">
    <property type="entry name" value="Folate gamma-glutamyl hydrolase"/>
    <property type="match status" value="1"/>
</dbReference>
<evidence type="ECO:0000256" key="8">
    <source>
        <dbReference type="SAM" id="SignalP"/>
    </source>
</evidence>
<dbReference type="InterPro" id="IPR011697">
    <property type="entry name" value="Peptidase_C26"/>
</dbReference>
<evidence type="ECO:0000256" key="6">
    <source>
        <dbReference type="PIRSR" id="PIRSR615527-1"/>
    </source>
</evidence>
<feature type="chain" id="PRO_5044842755" description="folate gamma-glutamyl hydrolase" evidence="8">
    <location>
        <begin position="21"/>
        <end position="322"/>
    </location>
</feature>
<dbReference type="PANTHER" id="PTHR11315:SF0">
    <property type="entry name" value="FOLATE GAMMA-GLUTAMYL HYDROLASE"/>
    <property type="match status" value="1"/>
</dbReference>
<evidence type="ECO:0000256" key="3">
    <source>
        <dbReference type="ARBA" id="ARBA00022525"/>
    </source>
</evidence>
<dbReference type="Pfam" id="PF07722">
    <property type="entry name" value="Peptidase_C26"/>
    <property type="match status" value="1"/>
</dbReference>
<feature type="active site" description="Nucleophile" evidence="6 7">
    <location>
        <position position="133"/>
    </location>
</feature>
<keyword evidence="3" id="KW-0964">Secreted</keyword>
<evidence type="ECO:0000256" key="4">
    <source>
        <dbReference type="ARBA" id="ARBA00022729"/>
    </source>
</evidence>
<reference evidence="9 10" key="1">
    <citation type="journal article" date="2023" name="Sci. Data">
        <title>Genome assembly of the Korean intertidal mud-creeper Batillaria attramentaria.</title>
        <authorList>
            <person name="Patra A.K."/>
            <person name="Ho P.T."/>
            <person name="Jun S."/>
            <person name="Lee S.J."/>
            <person name="Kim Y."/>
            <person name="Won Y.J."/>
        </authorList>
    </citation>
    <scope>NUCLEOTIDE SEQUENCE [LARGE SCALE GENOMIC DNA]</scope>
    <source>
        <strain evidence="9">Wonlab-2016</strain>
    </source>
</reference>
<protein>
    <recommendedName>
        <fullName evidence="7">folate gamma-glutamyl hydrolase</fullName>
        <ecNumber evidence="7">3.4.19.9</ecNumber>
    </recommendedName>
</protein>
<proteinExistence type="inferred from homology"/>
<dbReference type="PROSITE" id="PS51273">
    <property type="entry name" value="GATASE_TYPE_1"/>
    <property type="match status" value="1"/>
</dbReference>
<feature type="active site" description="Proton donor" evidence="6">
    <location>
        <position position="244"/>
    </location>
</feature>
<evidence type="ECO:0000256" key="5">
    <source>
        <dbReference type="ARBA" id="ARBA00022801"/>
    </source>
</evidence>
<evidence type="ECO:0000256" key="1">
    <source>
        <dbReference type="ARBA" id="ARBA00004239"/>
    </source>
</evidence>
<dbReference type="GO" id="GO:0034722">
    <property type="term" value="F:gamma-glutamyl-peptidase activity"/>
    <property type="evidence" value="ECO:0007669"/>
    <property type="project" value="UniProtKB-UniRule"/>
</dbReference>